<dbReference type="InterPro" id="IPR013096">
    <property type="entry name" value="Cupin_2"/>
</dbReference>
<sequence length="124" mass="14087">MGRVEARDIQLMPSMSENIQLKSIFESIPDNISSEIFEPLIQNKNITIERIISKGHSSPESGWHNQSKNEWVIVLQGEAKIVFDDPATEVYLKSGSYLNIPAHTKHKVSWTSPGIETIWLAIHY</sequence>
<dbReference type="AlphaFoldDB" id="A0A3B0Y9S9"/>
<accession>A0A3B0Y9S9</accession>
<dbReference type="Gene3D" id="2.60.120.10">
    <property type="entry name" value="Jelly Rolls"/>
    <property type="match status" value="1"/>
</dbReference>
<protein>
    <recommendedName>
        <fullName evidence="1">Cupin type-2 domain-containing protein</fullName>
    </recommendedName>
</protein>
<reference evidence="2" key="1">
    <citation type="submission" date="2018-06" db="EMBL/GenBank/DDBJ databases">
        <authorList>
            <person name="Zhirakovskaya E."/>
        </authorList>
    </citation>
    <scope>NUCLEOTIDE SEQUENCE</scope>
</reference>
<gene>
    <name evidence="2" type="ORF">MNBD_GAMMA09-3926</name>
</gene>
<dbReference type="SUPFAM" id="SSF51182">
    <property type="entry name" value="RmlC-like cupins"/>
    <property type="match status" value="1"/>
</dbReference>
<evidence type="ECO:0000259" key="1">
    <source>
        <dbReference type="Pfam" id="PF07883"/>
    </source>
</evidence>
<name>A0A3B0Y9S9_9ZZZZ</name>
<dbReference type="InterPro" id="IPR011051">
    <property type="entry name" value="RmlC_Cupin_sf"/>
</dbReference>
<organism evidence="2">
    <name type="scientific">hydrothermal vent metagenome</name>
    <dbReference type="NCBI Taxonomy" id="652676"/>
    <lineage>
        <taxon>unclassified sequences</taxon>
        <taxon>metagenomes</taxon>
        <taxon>ecological metagenomes</taxon>
    </lineage>
</organism>
<evidence type="ECO:0000313" key="2">
    <source>
        <dbReference type="EMBL" id="VAW70939.1"/>
    </source>
</evidence>
<dbReference type="Pfam" id="PF07883">
    <property type="entry name" value="Cupin_2"/>
    <property type="match status" value="1"/>
</dbReference>
<proteinExistence type="predicted"/>
<dbReference type="InterPro" id="IPR014710">
    <property type="entry name" value="RmlC-like_jellyroll"/>
</dbReference>
<dbReference type="EMBL" id="UOFI01000211">
    <property type="protein sequence ID" value="VAW70939.1"/>
    <property type="molecule type" value="Genomic_DNA"/>
</dbReference>
<dbReference type="CDD" id="cd06981">
    <property type="entry name" value="cupin_reut_a1446"/>
    <property type="match status" value="1"/>
</dbReference>
<feature type="domain" description="Cupin type-2" evidence="1">
    <location>
        <begin position="54"/>
        <end position="122"/>
    </location>
</feature>